<dbReference type="EMBL" id="MU827335">
    <property type="protein sequence ID" value="KAJ7353998.1"/>
    <property type="molecule type" value="Genomic_DNA"/>
</dbReference>
<reference evidence="3" key="1">
    <citation type="submission" date="2023-01" db="EMBL/GenBank/DDBJ databases">
        <title>Genome assembly of the deep-sea coral Lophelia pertusa.</title>
        <authorList>
            <person name="Herrera S."/>
            <person name="Cordes E."/>
        </authorList>
    </citation>
    <scope>NUCLEOTIDE SEQUENCE</scope>
    <source>
        <strain evidence="3">USNM1676648</strain>
        <tissue evidence="3">Polyp</tissue>
    </source>
</reference>
<dbReference type="AlphaFoldDB" id="A0A9W9YMR8"/>
<dbReference type="PANTHER" id="PTHR33361">
    <property type="entry name" value="GLR0591 PROTEIN"/>
    <property type="match status" value="1"/>
</dbReference>
<feature type="compositionally biased region" description="Basic residues" evidence="1">
    <location>
        <begin position="465"/>
        <end position="476"/>
    </location>
</feature>
<proteinExistence type="predicted"/>
<dbReference type="Proteomes" id="UP001163046">
    <property type="component" value="Unassembled WGS sequence"/>
</dbReference>
<feature type="transmembrane region" description="Helical" evidence="2">
    <location>
        <begin position="35"/>
        <end position="59"/>
    </location>
</feature>
<dbReference type="InterPro" id="IPR010281">
    <property type="entry name" value="DUF885"/>
</dbReference>
<feature type="region of interest" description="Disordered" evidence="1">
    <location>
        <begin position="453"/>
        <end position="476"/>
    </location>
</feature>
<evidence type="ECO:0000313" key="4">
    <source>
        <dbReference type="Proteomes" id="UP001163046"/>
    </source>
</evidence>
<evidence type="ECO:0000256" key="1">
    <source>
        <dbReference type="SAM" id="MobiDB-lite"/>
    </source>
</evidence>
<organism evidence="3 4">
    <name type="scientific">Desmophyllum pertusum</name>
    <dbReference type="NCBI Taxonomy" id="174260"/>
    <lineage>
        <taxon>Eukaryota</taxon>
        <taxon>Metazoa</taxon>
        <taxon>Cnidaria</taxon>
        <taxon>Anthozoa</taxon>
        <taxon>Hexacorallia</taxon>
        <taxon>Scleractinia</taxon>
        <taxon>Caryophylliina</taxon>
        <taxon>Caryophylliidae</taxon>
        <taxon>Desmophyllum</taxon>
    </lineage>
</organism>
<dbReference type="Pfam" id="PF05960">
    <property type="entry name" value="DUF885"/>
    <property type="match status" value="1"/>
</dbReference>
<accession>A0A9W9YMR8</accession>
<keyword evidence="4" id="KW-1185">Reference proteome</keyword>
<evidence type="ECO:0000256" key="2">
    <source>
        <dbReference type="SAM" id="Phobius"/>
    </source>
</evidence>
<protein>
    <submittedName>
        <fullName evidence="3">Uncharacterized protein</fullName>
    </submittedName>
</protein>
<keyword evidence="2" id="KW-0812">Transmembrane</keyword>
<keyword evidence="2" id="KW-0472">Membrane</keyword>
<gene>
    <name evidence="3" type="ORF">OS493_030848</name>
</gene>
<sequence length="476" mass="54552">MDGNAYRTGSAATVGIIPNDGRSRSLNKLGTSRQWLVNLLIIGIPILLCIILIIILMFVPDMQRKQPNINTRCIPSAESNSSKLTSTLKKIQTEFFRRLYPDKIQFKPGVTPEEIRAIFQPWDPSPSAIKNKSDEASKLLKELNSLKINTTLLKIRERKAVHVAKAILWNNFGWAPFGQNYYTGDWMLAPDYYCWHRICYVFEDINAVIAHFKPQNATDLKKLDNLFDGFNHTFERYIENLKLGVRTGYVRATPACIVGIHNLHYVHYRNIALENETGVYKEAFSSVVLSSDYFDQLSKDDKKAWQDKHNEGVMDYFNRSLVTKIGRPALKMLRYIEGEHLSYCAPETVASGLQKLPLSYAYKGGVPDIGIAATQKLPTGEKLVGKDTYKSLMRFYTTSDITPEKLREKSQERLNELMKQAEKLVKDYTGESKNTTAIDKFIREMQASDMYFNDKPFPSNESGKGRLHQMHRQHKR</sequence>
<evidence type="ECO:0000313" key="3">
    <source>
        <dbReference type="EMBL" id="KAJ7353998.1"/>
    </source>
</evidence>
<comment type="caution">
    <text evidence="3">The sequence shown here is derived from an EMBL/GenBank/DDBJ whole genome shotgun (WGS) entry which is preliminary data.</text>
</comment>
<dbReference type="OrthoDB" id="5959877at2759"/>
<keyword evidence="2" id="KW-1133">Transmembrane helix</keyword>
<name>A0A9W9YMR8_9CNID</name>
<dbReference type="PANTHER" id="PTHR33361:SF2">
    <property type="entry name" value="DUF885 DOMAIN-CONTAINING PROTEIN"/>
    <property type="match status" value="1"/>
</dbReference>